<dbReference type="AlphaFoldDB" id="A0A542CUM7"/>
<evidence type="ECO:0000313" key="3">
    <source>
        <dbReference type="Proteomes" id="UP000320876"/>
    </source>
</evidence>
<feature type="transmembrane region" description="Helical" evidence="1">
    <location>
        <begin position="53"/>
        <end position="73"/>
    </location>
</feature>
<organism evidence="2 3">
    <name type="scientific">Amycolatopsis cihanbeyliensis</name>
    <dbReference type="NCBI Taxonomy" id="1128664"/>
    <lineage>
        <taxon>Bacteria</taxon>
        <taxon>Bacillati</taxon>
        <taxon>Actinomycetota</taxon>
        <taxon>Actinomycetes</taxon>
        <taxon>Pseudonocardiales</taxon>
        <taxon>Pseudonocardiaceae</taxon>
        <taxon>Amycolatopsis</taxon>
    </lineage>
</organism>
<keyword evidence="3" id="KW-1185">Reference proteome</keyword>
<proteinExistence type="predicted"/>
<dbReference type="Proteomes" id="UP000320876">
    <property type="component" value="Unassembled WGS sequence"/>
</dbReference>
<feature type="transmembrane region" description="Helical" evidence="1">
    <location>
        <begin position="12"/>
        <end position="33"/>
    </location>
</feature>
<dbReference type="RefSeq" id="WP_142003731.1">
    <property type="nucleotide sequence ID" value="NZ_VFML01000002.1"/>
</dbReference>
<protein>
    <submittedName>
        <fullName evidence="2">Uncharacterized protein</fullName>
    </submittedName>
</protein>
<name>A0A542CUM7_AMYCI</name>
<keyword evidence="1" id="KW-0812">Transmembrane</keyword>
<evidence type="ECO:0000256" key="1">
    <source>
        <dbReference type="SAM" id="Phobius"/>
    </source>
</evidence>
<keyword evidence="1" id="KW-0472">Membrane</keyword>
<gene>
    <name evidence="2" type="ORF">FB471_6677</name>
</gene>
<keyword evidence="1" id="KW-1133">Transmembrane helix</keyword>
<sequence>MAMQNKAIDGLEGLLALAGITLGAIPFGGWVIAKEHSGPFRWLFGEHTGAMGYVVPLLVLGVAVLLIAVLEGAKRRV</sequence>
<accession>A0A542CUM7</accession>
<evidence type="ECO:0000313" key="2">
    <source>
        <dbReference type="EMBL" id="TQI94511.1"/>
    </source>
</evidence>
<dbReference type="EMBL" id="VFML01000002">
    <property type="protein sequence ID" value="TQI94511.1"/>
    <property type="molecule type" value="Genomic_DNA"/>
</dbReference>
<comment type="caution">
    <text evidence="2">The sequence shown here is derived from an EMBL/GenBank/DDBJ whole genome shotgun (WGS) entry which is preliminary data.</text>
</comment>
<reference evidence="2 3" key="1">
    <citation type="submission" date="2019-06" db="EMBL/GenBank/DDBJ databases">
        <title>Sequencing the genomes of 1000 actinobacteria strains.</title>
        <authorList>
            <person name="Klenk H.-P."/>
        </authorList>
    </citation>
    <scope>NUCLEOTIDE SEQUENCE [LARGE SCALE GENOMIC DNA]</scope>
    <source>
        <strain evidence="2 3">DSM 45679</strain>
    </source>
</reference>